<feature type="region of interest" description="Disordered" evidence="1">
    <location>
        <begin position="50"/>
        <end position="73"/>
    </location>
</feature>
<dbReference type="EMBL" id="JAUSVP010000002">
    <property type="protein sequence ID" value="MDQ0446494.1"/>
    <property type="molecule type" value="Genomic_DNA"/>
</dbReference>
<evidence type="ECO:0000313" key="4">
    <source>
        <dbReference type="Proteomes" id="UP001231124"/>
    </source>
</evidence>
<sequence length="135" mass="13925">MSVRGRGVFSLALPLVVLATAAVAAPQAKPAPAPAAKAAPAPAQAAAPAKVCTPPVAPPSAERPVRPPLPEKPACIDAKDGCPGLEAYRYNDAVKAYNLQAQAFRPVAEAYFQKLSDYVKAASAYAQCEAEALQK</sequence>
<evidence type="ECO:0000313" key="3">
    <source>
        <dbReference type="EMBL" id="MDQ0446494.1"/>
    </source>
</evidence>
<evidence type="ECO:0000256" key="1">
    <source>
        <dbReference type="SAM" id="MobiDB-lite"/>
    </source>
</evidence>
<dbReference type="Proteomes" id="UP001231124">
    <property type="component" value="Unassembled WGS sequence"/>
</dbReference>
<keyword evidence="4" id="KW-1185">Reference proteome</keyword>
<keyword evidence="2" id="KW-0732">Signal</keyword>
<proteinExistence type="predicted"/>
<reference evidence="3 4" key="1">
    <citation type="submission" date="2023-07" db="EMBL/GenBank/DDBJ databases">
        <title>Genomic Encyclopedia of Type Strains, Phase IV (KMG-IV): sequencing the most valuable type-strain genomes for metagenomic binning, comparative biology and taxonomic classification.</title>
        <authorList>
            <person name="Goeker M."/>
        </authorList>
    </citation>
    <scope>NUCLEOTIDE SEQUENCE [LARGE SCALE GENOMIC DNA]</scope>
    <source>
        <strain evidence="3 4">DSM 19013</strain>
    </source>
</reference>
<protein>
    <submittedName>
        <fullName evidence="3">Uncharacterized protein</fullName>
    </submittedName>
</protein>
<organism evidence="3 4">
    <name type="scientific">Methylobacterium aerolatum</name>
    <dbReference type="NCBI Taxonomy" id="418708"/>
    <lineage>
        <taxon>Bacteria</taxon>
        <taxon>Pseudomonadati</taxon>
        <taxon>Pseudomonadota</taxon>
        <taxon>Alphaproteobacteria</taxon>
        <taxon>Hyphomicrobiales</taxon>
        <taxon>Methylobacteriaceae</taxon>
        <taxon>Methylobacterium</taxon>
    </lineage>
</organism>
<feature type="chain" id="PRO_5046942865" evidence="2">
    <location>
        <begin position="25"/>
        <end position="135"/>
    </location>
</feature>
<feature type="signal peptide" evidence="2">
    <location>
        <begin position="1"/>
        <end position="24"/>
    </location>
</feature>
<evidence type="ECO:0000256" key="2">
    <source>
        <dbReference type="SAM" id="SignalP"/>
    </source>
</evidence>
<gene>
    <name evidence="3" type="ORF">QO012_000983</name>
</gene>
<accession>A0ABU0HVX9</accession>
<comment type="caution">
    <text evidence="3">The sequence shown here is derived from an EMBL/GenBank/DDBJ whole genome shotgun (WGS) entry which is preliminary data.</text>
</comment>
<name>A0ABU0HVX9_9HYPH</name>